<dbReference type="InterPro" id="IPR053147">
    <property type="entry name" value="Hsp_HslJ-like"/>
</dbReference>
<organism evidence="4 5">
    <name type="scientific">Acinetobacter guerrae</name>
    <dbReference type="NCBI Taxonomy" id="1843371"/>
    <lineage>
        <taxon>Bacteria</taxon>
        <taxon>Pseudomonadati</taxon>
        <taxon>Pseudomonadota</taxon>
        <taxon>Gammaproteobacteria</taxon>
        <taxon>Moraxellales</taxon>
        <taxon>Moraxellaceae</taxon>
        <taxon>Acinetobacter</taxon>
    </lineage>
</organism>
<feature type="region of interest" description="Disordered" evidence="1">
    <location>
        <begin position="26"/>
        <end position="55"/>
    </location>
</feature>
<feature type="compositionally biased region" description="Polar residues" evidence="1">
    <location>
        <begin position="26"/>
        <end position="40"/>
    </location>
</feature>
<evidence type="ECO:0000259" key="3">
    <source>
        <dbReference type="Pfam" id="PF03724"/>
    </source>
</evidence>
<feature type="chain" id="PRO_5017405041" evidence="2">
    <location>
        <begin position="19"/>
        <end position="165"/>
    </location>
</feature>
<dbReference type="PANTHER" id="PTHR35535:SF1">
    <property type="entry name" value="HEAT SHOCK PROTEIN HSLJ"/>
    <property type="match status" value="1"/>
</dbReference>
<keyword evidence="5" id="KW-1185">Reference proteome</keyword>
<gene>
    <name evidence="4" type="ORF">D7V21_06350</name>
</gene>
<dbReference type="Gene3D" id="2.40.128.270">
    <property type="match status" value="1"/>
</dbReference>
<evidence type="ECO:0000313" key="4">
    <source>
        <dbReference type="EMBL" id="RKG34498.1"/>
    </source>
</evidence>
<sequence>MRNFLRNLVFFSVVLSLAACQSTTTPVQKNNVKRSSNVHNHPQALPQPTRKSSDGIQDVTWQITSVQQKRAKFFSQTPFLTLNSTLQTVQGSTGCNAIYGRYTYNFALQQLDMDIRAGHQSCDGALAQEAELIDAFQRVKRFKLQGNAILLLDQNGQILLQAQKK</sequence>
<feature type="domain" description="DUF306" evidence="3">
    <location>
        <begin position="55"/>
        <end position="161"/>
    </location>
</feature>
<dbReference type="AlphaFoldDB" id="A0A3A8EK26"/>
<reference evidence="4 5" key="1">
    <citation type="submission" date="2018-09" db="EMBL/GenBank/DDBJ databases">
        <title>The draft genome of Acinetobacter spp. strains.</title>
        <authorList>
            <person name="Qin J."/>
            <person name="Feng Y."/>
            <person name="Zong Z."/>
        </authorList>
    </citation>
    <scope>NUCLEOTIDE SEQUENCE [LARGE SCALE GENOMIC DNA]</scope>
    <source>
        <strain evidence="4 5">WCHAc060096</strain>
    </source>
</reference>
<keyword evidence="2" id="KW-0732">Signal</keyword>
<evidence type="ECO:0000256" key="2">
    <source>
        <dbReference type="SAM" id="SignalP"/>
    </source>
</evidence>
<dbReference type="PANTHER" id="PTHR35535">
    <property type="entry name" value="HEAT SHOCK PROTEIN HSLJ"/>
    <property type="match status" value="1"/>
</dbReference>
<dbReference type="InterPro" id="IPR005184">
    <property type="entry name" value="DUF306_Meta_HslJ"/>
</dbReference>
<name>A0A3A8EK26_9GAMM</name>
<proteinExistence type="predicted"/>
<accession>A0A3A8EK26</accession>
<feature type="signal peptide" evidence="2">
    <location>
        <begin position="1"/>
        <end position="18"/>
    </location>
</feature>
<protein>
    <submittedName>
        <fullName evidence="4">META domain-containing protein</fullName>
    </submittedName>
</protein>
<evidence type="ECO:0000313" key="5">
    <source>
        <dbReference type="Proteomes" id="UP000269001"/>
    </source>
</evidence>
<dbReference type="Pfam" id="PF03724">
    <property type="entry name" value="META"/>
    <property type="match status" value="1"/>
</dbReference>
<comment type="caution">
    <text evidence="4">The sequence shown here is derived from an EMBL/GenBank/DDBJ whole genome shotgun (WGS) entry which is preliminary data.</text>
</comment>
<dbReference type="EMBL" id="RAXU01000006">
    <property type="protein sequence ID" value="RKG34498.1"/>
    <property type="molecule type" value="Genomic_DNA"/>
</dbReference>
<dbReference type="InterPro" id="IPR038670">
    <property type="entry name" value="HslJ-like_sf"/>
</dbReference>
<dbReference type="PROSITE" id="PS51257">
    <property type="entry name" value="PROKAR_LIPOPROTEIN"/>
    <property type="match status" value="1"/>
</dbReference>
<dbReference type="RefSeq" id="WP_120369806.1">
    <property type="nucleotide sequence ID" value="NZ_RAXU01000006.1"/>
</dbReference>
<dbReference type="Proteomes" id="UP000269001">
    <property type="component" value="Unassembled WGS sequence"/>
</dbReference>
<evidence type="ECO:0000256" key="1">
    <source>
        <dbReference type="SAM" id="MobiDB-lite"/>
    </source>
</evidence>